<proteinExistence type="predicted"/>
<name>A0A8T1Y4C6_ARASU</name>
<evidence type="ECO:0000313" key="2">
    <source>
        <dbReference type="EMBL" id="KAG7538004.1"/>
    </source>
</evidence>
<evidence type="ECO:0000313" key="3">
    <source>
        <dbReference type="Proteomes" id="UP000694251"/>
    </source>
</evidence>
<organism evidence="2 3">
    <name type="scientific">Arabidopsis suecica</name>
    <name type="common">Swedish thale-cress</name>
    <name type="synonym">Cardaminopsis suecica</name>
    <dbReference type="NCBI Taxonomy" id="45249"/>
    <lineage>
        <taxon>Eukaryota</taxon>
        <taxon>Viridiplantae</taxon>
        <taxon>Streptophyta</taxon>
        <taxon>Embryophyta</taxon>
        <taxon>Tracheophyta</taxon>
        <taxon>Spermatophyta</taxon>
        <taxon>Magnoliopsida</taxon>
        <taxon>eudicotyledons</taxon>
        <taxon>Gunneridae</taxon>
        <taxon>Pentapetalae</taxon>
        <taxon>rosids</taxon>
        <taxon>malvids</taxon>
        <taxon>Brassicales</taxon>
        <taxon>Brassicaceae</taxon>
        <taxon>Camelineae</taxon>
        <taxon>Arabidopsis</taxon>
    </lineage>
</organism>
<gene>
    <name evidence="2" type="ORF">ISN44_As13g018320</name>
</gene>
<protein>
    <submittedName>
        <fullName evidence="2">Uncharacterized protein</fullName>
    </submittedName>
</protein>
<keyword evidence="3" id="KW-1185">Reference proteome</keyword>
<sequence>MVSSHRLLTLMVFVLLLIPMISGGQITDKCTEGCKSAMACNIHCLKRGLGHYKQAILHGAPVIFCCCNEYSNSPISSPVMND</sequence>
<reference evidence="2 3" key="1">
    <citation type="submission" date="2020-12" db="EMBL/GenBank/DDBJ databases">
        <title>Concerted genomic and epigenomic changes stabilize Arabidopsis allopolyploids.</title>
        <authorList>
            <person name="Chen Z."/>
        </authorList>
    </citation>
    <scope>NUCLEOTIDE SEQUENCE [LARGE SCALE GENOMIC DNA]</scope>
    <source>
        <strain evidence="2">As9502</strain>
        <tissue evidence="2">Leaf</tissue>
    </source>
</reference>
<dbReference type="EMBL" id="JAEFBJ010000013">
    <property type="protein sequence ID" value="KAG7538004.1"/>
    <property type="molecule type" value="Genomic_DNA"/>
</dbReference>
<dbReference type="AlphaFoldDB" id="A0A8T1Y4C6"/>
<comment type="caution">
    <text evidence="2">The sequence shown here is derived from an EMBL/GenBank/DDBJ whole genome shotgun (WGS) entry which is preliminary data.</text>
</comment>
<evidence type="ECO:0000256" key="1">
    <source>
        <dbReference type="SAM" id="SignalP"/>
    </source>
</evidence>
<feature type="chain" id="PRO_5035728354" evidence="1">
    <location>
        <begin position="24"/>
        <end position="82"/>
    </location>
</feature>
<accession>A0A8T1Y4C6</accession>
<dbReference type="Proteomes" id="UP000694251">
    <property type="component" value="Chromosome 13"/>
</dbReference>
<feature type="signal peptide" evidence="1">
    <location>
        <begin position="1"/>
        <end position="23"/>
    </location>
</feature>
<keyword evidence="1" id="KW-0732">Signal</keyword>
<dbReference type="OrthoDB" id="1027026at2759"/>